<evidence type="ECO:0000256" key="1">
    <source>
        <dbReference type="ARBA" id="ARBA00022723"/>
    </source>
</evidence>
<evidence type="ECO:0000256" key="4">
    <source>
        <dbReference type="ARBA" id="ARBA00022833"/>
    </source>
</evidence>
<dbReference type="PROSITE" id="PS50157">
    <property type="entry name" value="ZINC_FINGER_C2H2_2"/>
    <property type="match status" value="3"/>
</dbReference>
<dbReference type="Pfam" id="PF00096">
    <property type="entry name" value="zf-C2H2"/>
    <property type="match status" value="1"/>
</dbReference>
<dbReference type="AlphaFoldDB" id="A0A3M6TH55"/>
<accession>A0A3M6TH55</accession>
<keyword evidence="1" id="KW-0479">Metal-binding</keyword>
<organism evidence="8 9">
    <name type="scientific">Pocillopora damicornis</name>
    <name type="common">Cauliflower coral</name>
    <name type="synonym">Millepora damicornis</name>
    <dbReference type="NCBI Taxonomy" id="46731"/>
    <lineage>
        <taxon>Eukaryota</taxon>
        <taxon>Metazoa</taxon>
        <taxon>Cnidaria</taxon>
        <taxon>Anthozoa</taxon>
        <taxon>Hexacorallia</taxon>
        <taxon>Scleractinia</taxon>
        <taxon>Astrocoeniina</taxon>
        <taxon>Pocilloporidae</taxon>
        <taxon>Pocillopora</taxon>
    </lineage>
</organism>
<protein>
    <recommendedName>
        <fullName evidence="7">C2H2-type domain-containing protein</fullName>
    </recommendedName>
</protein>
<dbReference type="EMBL" id="RCHS01003581">
    <property type="protein sequence ID" value="RMX40725.1"/>
    <property type="molecule type" value="Genomic_DNA"/>
</dbReference>
<dbReference type="Proteomes" id="UP000275408">
    <property type="component" value="Unassembled WGS sequence"/>
</dbReference>
<feature type="domain" description="C2H2-type" evidence="7">
    <location>
        <begin position="698"/>
        <end position="727"/>
    </location>
</feature>
<keyword evidence="3 5" id="KW-0863">Zinc-finger</keyword>
<feature type="domain" description="C2H2-type" evidence="7">
    <location>
        <begin position="728"/>
        <end position="757"/>
    </location>
</feature>
<reference evidence="8 9" key="1">
    <citation type="journal article" date="2018" name="Sci. Rep.">
        <title>Comparative analysis of the Pocillopora damicornis genome highlights role of immune system in coral evolution.</title>
        <authorList>
            <person name="Cunning R."/>
            <person name="Bay R.A."/>
            <person name="Gillette P."/>
            <person name="Baker A.C."/>
            <person name="Traylor-Knowles N."/>
        </authorList>
    </citation>
    <scope>NUCLEOTIDE SEQUENCE [LARGE SCALE GENOMIC DNA]</scope>
    <source>
        <strain evidence="8">RSMAS</strain>
        <tissue evidence="8">Whole animal</tissue>
    </source>
</reference>
<evidence type="ECO:0000256" key="5">
    <source>
        <dbReference type="PROSITE-ProRule" id="PRU00042"/>
    </source>
</evidence>
<comment type="caution">
    <text evidence="8">The sequence shown here is derived from an EMBL/GenBank/DDBJ whole genome shotgun (WGS) entry which is preliminary data.</text>
</comment>
<dbReference type="FunFam" id="3.30.160.60:FF:000125">
    <property type="entry name" value="Putative zinc finger protein 143"/>
    <property type="match status" value="1"/>
</dbReference>
<evidence type="ECO:0000313" key="9">
    <source>
        <dbReference type="Proteomes" id="UP000275408"/>
    </source>
</evidence>
<dbReference type="InterPro" id="IPR036236">
    <property type="entry name" value="Znf_C2H2_sf"/>
</dbReference>
<keyword evidence="9" id="KW-1185">Reference proteome</keyword>
<sequence>MARLTNNSETELANFLRTVVSMERERRSRESFVSNVLFGEERTPENGRMDGQAEPGNGFALERVYYSFQDDSMQGSCDISGISNMPEQNTLSLREDGDRSTQAVHIGTPVHPFLQPPLQQVVTESSPFHRRAKTSMEDISLDQQNAVEELQNCTISGGEIQNNGMHYKAPYVGDNFTDKITTFFKRRSANNNFTPQQMVGKGNVELFTPESRAFFSRTDGQYVYERVCGHNEDTDNSHSIRTIEKEPNEAWMADVCPSIAVEIMKNSGKECKASNNYFHDCFPDFFRRSQETNNFTAQKMTGRGNSKLYSPKGRTCSSRTDGRRFVSKNICGFSEDTNDSLMLRAIEKMPSEVCFRDVCRTPTLGVVHKLDVGVDATHNIRDKGTSFSRRNQGNVHFYAQQVVEEGTAKLCLPESRAYSSRANSCFFFDHFNEITDNTLLVGTDEELPSEAWMKDISQTTAVLRKNPQPKYFVQPNGMVSSERATHPDVQNANADNFNEQSNPKVGSAKSRSYSKSRPSQLASHCHGNAQTTPMSKRSAEEYHASKSREMNRARTHEEHPLTNGEKFKMCDEMMPLKRCRTHINYATVKARNPIHSISMSEPHPPQISSQTSQTQTVERLVDISNWPLEDGLVHQNRLSAPNQNLTYGQTGINRRSQPPECERLHELSFGKSPNTELLICKSKDSLVLKELLCSKKVFKCDIPGCSKSFPKRSALTDHMRIHTGERPFTCPWKTCKMKFRRSDERKRHFRKHTGEKPYHCPYCARSFSRSDHRNSHVKKIHNYKLSVFFTRLEGVHRKVMPSFQHPSPLH</sequence>
<dbReference type="GO" id="GO:0008270">
    <property type="term" value="F:zinc ion binding"/>
    <property type="evidence" value="ECO:0007669"/>
    <property type="project" value="UniProtKB-KW"/>
</dbReference>
<dbReference type="InterPro" id="IPR013087">
    <property type="entry name" value="Znf_C2H2_type"/>
</dbReference>
<evidence type="ECO:0000256" key="3">
    <source>
        <dbReference type="ARBA" id="ARBA00022771"/>
    </source>
</evidence>
<evidence type="ECO:0000313" key="8">
    <source>
        <dbReference type="EMBL" id="RMX40725.1"/>
    </source>
</evidence>
<feature type="region of interest" description="Disordered" evidence="6">
    <location>
        <begin position="489"/>
        <end position="562"/>
    </location>
</feature>
<feature type="compositionally biased region" description="Basic and acidic residues" evidence="6">
    <location>
        <begin position="537"/>
        <end position="562"/>
    </location>
</feature>
<feature type="domain" description="C2H2-type" evidence="7">
    <location>
        <begin position="758"/>
        <end position="786"/>
    </location>
</feature>
<dbReference type="PANTHER" id="PTHR23235:SF144">
    <property type="entry name" value="C2H2-TYPE DOMAIN-CONTAINING PROTEIN"/>
    <property type="match status" value="1"/>
</dbReference>
<gene>
    <name evidence="8" type="ORF">pdam_00015955</name>
</gene>
<dbReference type="PROSITE" id="PS00028">
    <property type="entry name" value="ZINC_FINGER_C2H2_1"/>
    <property type="match status" value="3"/>
</dbReference>
<evidence type="ECO:0000259" key="7">
    <source>
        <dbReference type="PROSITE" id="PS50157"/>
    </source>
</evidence>
<dbReference type="Gene3D" id="3.30.160.60">
    <property type="entry name" value="Classic Zinc Finger"/>
    <property type="match status" value="3"/>
</dbReference>
<name>A0A3M6TH55_POCDA</name>
<dbReference type="OrthoDB" id="4748970at2759"/>
<keyword evidence="4" id="KW-0862">Zinc</keyword>
<dbReference type="SMART" id="SM00355">
    <property type="entry name" value="ZnF_C2H2"/>
    <property type="match status" value="3"/>
</dbReference>
<evidence type="ECO:0000256" key="2">
    <source>
        <dbReference type="ARBA" id="ARBA00022737"/>
    </source>
</evidence>
<dbReference type="FunFam" id="3.30.160.60:FF:000072">
    <property type="entry name" value="zinc finger protein 143 isoform X1"/>
    <property type="match status" value="1"/>
</dbReference>
<proteinExistence type="predicted"/>
<keyword evidence="2" id="KW-0677">Repeat</keyword>
<dbReference type="SUPFAM" id="SSF57667">
    <property type="entry name" value="beta-beta-alpha zinc fingers"/>
    <property type="match status" value="2"/>
</dbReference>
<dbReference type="STRING" id="46731.A0A3M6TH55"/>
<evidence type="ECO:0000256" key="6">
    <source>
        <dbReference type="SAM" id="MobiDB-lite"/>
    </source>
</evidence>
<feature type="compositionally biased region" description="Polar residues" evidence="6">
    <location>
        <begin position="489"/>
        <end position="535"/>
    </location>
</feature>
<dbReference type="PANTHER" id="PTHR23235">
    <property type="entry name" value="KRUEPPEL-LIKE TRANSCRIPTION FACTOR"/>
    <property type="match status" value="1"/>
</dbReference>
<dbReference type="FunFam" id="3.30.160.60:FF:000110">
    <property type="entry name" value="Zinc finger protein-like"/>
    <property type="match status" value="1"/>
</dbReference>